<protein>
    <recommendedName>
        <fullName evidence="3">HTH tetR-type domain-containing protein</fullName>
    </recommendedName>
</protein>
<reference evidence="2" key="1">
    <citation type="submission" date="2016-02" db="EMBL/GenBank/DDBJ databases">
        <authorList>
            <person name="Wibberg D."/>
        </authorList>
    </citation>
    <scope>NUCLEOTIDE SEQUENCE [LARGE SCALE GENOMIC DNA]</scope>
</reference>
<dbReference type="AlphaFoldDB" id="A0A1C3NYL2"/>
<evidence type="ECO:0000313" key="1">
    <source>
        <dbReference type="EMBL" id="SBW22662.1"/>
    </source>
</evidence>
<evidence type="ECO:0008006" key="3">
    <source>
        <dbReference type="Google" id="ProtNLM"/>
    </source>
</evidence>
<sequence>MNRMRTKEGRHKRGERILDTASAHLSRLGYKRMTADDVTQAAQAG</sequence>
<dbReference type="Proteomes" id="UP000199013">
    <property type="component" value="Unassembled WGS sequence"/>
</dbReference>
<organism evidence="1 2">
    <name type="scientific">Candidatus Protofrankia californiensis</name>
    <dbReference type="NCBI Taxonomy" id="1839754"/>
    <lineage>
        <taxon>Bacteria</taxon>
        <taxon>Bacillati</taxon>
        <taxon>Actinomycetota</taxon>
        <taxon>Actinomycetes</taxon>
        <taxon>Frankiales</taxon>
        <taxon>Frankiaceae</taxon>
        <taxon>Protofrankia</taxon>
    </lineage>
</organism>
<dbReference type="InterPro" id="IPR009057">
    <property type="entry name" value="Homeodomain-like_sf"/>
</dbReference>
<dbReference type="EMBL" id="FLUV01001248">
    <property type="protein sequence ID" value="SBW22662.1"/>
    <property type="molecule type" value="Genomic_DNA"/>
</dbReference>
<dbReference type="Gene3D" id="1.10.10.60">
    <property type="entry name" value="Homeodomain-like"/>
    <property type="match status" value="1"/>
</dbReference>
<evidence type="ECO:0000313" key="2">
    <source>
        <dbReference type="Proteomes" id="UP000199013"/>
    </source>
</evidence>
<dbReference type="SUPFAM" id="SSF46689">
    <property type="entry name" value="Homeodomain-like"/>
    <property type="match status" value="1"/>
</dbReference>
<keyword evidence="2" id="KW-1185">Reference proteome</keyword>
<proteinExistence type="predicted"/>
<gene>
    <name evidence="1" type="ORF">FDG2_2952</name>
</gene>
<accession>A0A1C3NYL2</accession>
<name>A0A1C3NYL2_9ACTN</name>